<organism evidence="10 11">
    <name type="scientific">Cordyceps confragosa</name>
    <name type="common">Lecanicillium lecanii</name>
    <dbReference type="NCBI Taxonomy" id="2714763"/>
    <lineage>
        <taxon>Eukaryota</taxon>
        <taxon>Fungi</taxon>
        <taxon>Dikarya</taxon>
        <taxon>Ascomycota</taxon>
        <taxon>Pezizomycotina</taxon>
        <taxon>Sordariomycetes</taxon>
        <taxon>Hypocreomycetidae</taxon>
        <taxon>Hypocreales</taxon>
        <taxon>Cordycipitaceae</taxon>
        <taxon>Akanthomyces</taxon>
    </lineage>
</organism>
<keyword evidence="6 9" id="KW-0472">Membrane</keyword>
<evidence type="ECO:0000256" key="2">
    <source>
        <dbReference type="ARBA" id="ARBA00009780"/>
    </source>
</evidence>
<dbReference type="GO" id="GO:0046513">
    <property type="term" value="P:ceramide biosynthetic process"/>
    <property type="evidence" value="ECO:0007669"/>
    <property type="project" value="TreeGrafter"/>
</dbReference>
<evidence type="ECO:0000256" key="9">
    <source>
        <dbReference type="SAM" id="Phobius"/>
    </source>
</evidence>
<feature type="binding site" evidence="7">
    <location>
        <position position="45"/>
    </location>
    <ligand>
        <name>Ca(2+)</name>
        <dbReference type="ChEBI" id="CHEBI:29108"/>
    </ligand>
</feature>
<keyword evidence="3 9" id="KW-0812">Transmembrane</keyword>
<dbReference type="OrthoDB" id="187171at2759"/>
<keyword evidence="4" id="KW-0378">Hydrolase</keyword>
<dbReference type="Proteomes" id="UP000243081">
    <property type="component" value="Unassembled WGS sequence"/>
</dbReference>
<dbReference type="PANTHER" id="PTHR46187:SF3">
    <property type="entry name" value="ALKALINE CERAMIDASE 3"/>
    <property type="match status" value="1"/>
</dbReference>
<dbReference type="Pfam" id="PF05875">
    <property type="entry name" value="Ceramidase"/>
    <property type="match status" value="1"/>
</dbReference>
<comment type="similarity">
    <text evidence="2">Belongs to the alkaline ceramidase family.</text>
</comment>
<feature type="transmembrane region" description="Helical" evidence="9">
    <location>
        <begin position="127"/>
        <end position="150"/>
    </location>
</feature>
<reference evidence="10 11" key="1">
    <citation type="submission" date="2016-03" db="EMBL/GenBank/DDBJ databases">
        <title>Fine-scale spatial genetic structure of a fungal parasite of coffee scale insects.</title>
        <authorList>
            <person name="Jackson D."/>
            <person name="Zemenick K.A."/>
            <person name="Malloure B."/>
            <person name="Quandt C.A."/>
            <person name="James T.Y."/>
        </authorList>
    </citation>
    <scope>NUCLEOTIDE SEQUENCE [LARGE SCALE GENOMIC DNA]</scope>
    <source>
        <strain evidence="10 11">UM487</strain>
    </source>
</reference>
<feature type="binding site" evidence="8">
    <location>
        <position position="93"/>
    </location>
    <ligand>
        <name>Zn(2+)</name>
        <dbReference type="ChEBI" id="CHEBI:29105"/>
        <note>catalytic</note>
    </ligand>
</feature>
<keyword evidence="5 9" id="KW-1133">Transmembrane helix</keyword>
<keyword evidence="7" id="KW-0106">Calcium</keyword>
<evidence type="ECO:0000256" key="3">
    <source>
        <dbReference type="ARBA" id="ARBA00022692"/>
    </source>
</evidence>
<dbReference type="AlphaFoldDB" id="A0A179IJQ2"/>
<feature type="transmembrane region" description="Helical" evidence="9">
    <location>
        <begin position="39"/>
        <end position="60"/>
    </location>
</feature>
<dbReference type="GO" id="GO:0046514">
    <property type="term" value="P:ceramide catabolic process"/>
    <property type="evidence" value="ECO:0007669"/>
    <property type="project" value="TreeGrafter"/>
</dbReference>
<evidence type="ECO:0000256" key="4">
    <source>
        <dbReference type="ARBA" id="ARBA00022801"/>
    </source>
</evidence>
<protein>
    <submittedName>
        <fullName evidence="10">Uncharacterized protein</fullName>
    </submittedName>
</protein>
<sequence>MMVSSGPFRAIRFPYSNSYEGWGFWVQVYISNILQDYILTYYCAELCNTVTNLAFLYLGFRGIRSCLRQSHDSIVLIAYGGYMVVGLGSIAFHACLKYPMQLWDGLSMIYTTCLMMFASFSYSRSVLFSTAFGLSLVGLSAFISLSLVYYHMTKDPEFHQTAYGILTTIVVLHGMWVMEAHLRPALRLRHGGEGSKLIRTMWAIIATGWCRNVGVPALHFLTRGTEFSAFLCIYTAARSAGGATISVCPGLYFWKAMAGGIL</sequence>
<dbReference type="PANTHER" id="PTHR46187">
    <property type="entry name" value="ALKALINE CERAMIDASE 3"/>
    <property type="match status" value="1"/>
</dbReference>
<dbReference type="GO" id="GO:0016811">
    <property type="term" value="F:hydrolase activity, acting on carbon-nitrogen (but not peptide) bonds, in linear amides"/>
    <property type="evidence" value="ECO:0007669"/>
    <property type="project" value="InterPro"/>
</dbReference>
<comment type="cofactor">
    <cofactor evidence="8">
        <name>Zn(2+)</name>
        <dbReference type="ChEBI" id="CHEBI:29105"/>
    </cofactor>
</comment>
<evidence type="ECO:0000256" key="6">
    <source>
        <dbReference type="ARBA" id="ARBA00023136"/>
    </source>
</evidence>
<dbReference type="GO" id="GO:0046872">
    <property type="term" value="F:metal ion binding"/>
    <property type="evidence" value="ECO:0007669"/>
    <property type="project" value="UniProtKB-KW"/>
</dbReference>
<feature type="transmembrane region" description="Helical" evidence="9">
    <location>
        <begin position="100"/>
        <end position="120"/>
    </location>
</feature>
<dbReference type="GO" id="GO:0005789">
    <property type="term" value="C:endoplasmic reticulum membrane"/>
    <property type="evidence" value="ECO:0007669"/>
    <property type="project" value="TreeGrafter"/>
</dbReference>
<comment type="subcellular location">
    <subcellularLocation>
        <location evidence="1">Membrane</location>
        <topology evidence="1">Multi-pass membrane protein</topology>
    </subcellularLocation>
</comment>
<evidence type="ECO:0000256" key="7">
    <source>
        <dbReference type="PIRSR" id="PIRSR608901-1"/>
    </source>
</evidence>
<dbReference type="EMBL" id="LUKN01000906">
    <property type="protein sequence ID" value="OAR01960.1"/>
    <property type="molecule type" value="Genomic_DNA"/>
</dbReference>
<name>A0A179IJQ2_CORDF</name>
<keyword evidence="11" id="KW-1185">Reference proteome</keyword>
<evidence type="ECO:0000313" key="10">
    <source>
        <dbReference type="EMBL" id="OAR01960.1"/>
    </source>
</evidence>
<keyword evidence="7" id="KW-0479">Metal-binding</keyword>
<evidence type="ECO:0000313" key="11">
    <source>
        <dbReference type="Proteomes" id="UP000243081"/>
    </source>
</evidence>
<evidence type="ECO:0000256" key="5">
    <source>
        <dbReference type="ARBA" id="ARBA00022989"/>
    </source>
</evidence>
<keyword evidence="8" id="KW-0862">Zinc</keyword>
<evidence type="ECO:0000256" key="1">
    <source>
        <dbReference type="ARBA" id="ARBA00004141"/>
    </source>
</evidence>
<proteinExistence type="inferred from homology"/>
<dbReference type="InterPro" id="IPR008901">
    <property type="entry name" value="ACER"/>
</dbReference>
<feature type="transmembrane region" description="Helical" evidence="9">
    <location>
        <begin position="162"/>
        <end position="180"/>
    </location>
</feature>
<gene>
    <name evidence="10" type="ORF">LLEC1_00112</name>
</gene>
<evidence type="ECO:0000256" key="8">
    <source>
        <dbReference type="PIRSR" id="PIRSR608901-2"/>
    </source>
</evidence>
<accession>A0A179IJQ2</accession>
<comment type="caution">
    <text evidence="10">The sequence shown here is derived from an EMBL/GenBank/DDBJ whole genome shotgun (WGS) entry which is preliminary data.</text>
</comment>
<feature type="transmembrane region" description="Helical" evidence="9">
    <location>
        <begin position="72"/>
        <end position="94"/>
    </location>
</feature>
<feature type="non-terminal residue" evidence="10">
    <location>
        <position position="262"/>
    </location>
</feature>